<comment type="subcellular location">
    <subcellularLocation>
        <location evidence="1 6">Nucleus</location>
        <location evidence="1 6">Nucleolus</location>
    </subcellularLocation>
</comment>
<dbReference type="PANTHER" id="PTHR21738:SF0">
    <property type="entry name" value="RIBOSOMAL RNA PROCESSING PROTEIN 36 HOMOLOG"/>
    <property type="match status" value="1"/>
</dbReference>
<gene>
    <name evidence="9" type="ORF">SARC_12252</name>
</gene>
<evidence type="ECO:0000256" key="6">
    <source>
        <dbReference type="RuleBase" id="RU368027"/>
    </source>
</evidence>
<dbReference type="STRING" id="667725.A0A0L0FEM5"/>
<dbReference type="GeneID" id="25912756"/>
<comment type="function">
    <text evidence="6">Component of the 90S pre-ribosome involved in the maturation of rRNAs. Required for early cleavages of the pre-RNAs in the 40S ribosomal subunit maturation pathway.</text>
</comment>
<evidence type="ECO:0000256" key="1">
    <source>
        <dbReference type="ARBA" id="ARBA00004604"/>
    </source>
</evidence>
<evidence type="ECO:0000256" key="5">
    <source>
        <dbReference type="ARBA" id="ARBA00023242"/>
    </source>
</evidence>
<dbReference type="RefSeq" id="XP_014149119.1">
    <property type="nucleotide sequence ID" value="XM_014293644.1"/>
</dbReference>
<dbReference type="GO" id="GO:0005730">
    <property type="term" value="C:nucleolus"/>
    <property type="evidence" value="ECO:0007669"/>
    <property type="project" value="UniProtKB-SubCell"/>
</dbReference>
<feature type="region of interest" description="Disordered" evidence="8">
    <location>
        <begin position="259"/>
        <end position="279"/>
    </location>
</feature>
<evidence type="ECO:0000313" key="9">
    <source>
        <dbReference type="EMBL" id="KNC75217.1"/>
    </source>
</evidence>
<keyword evidence="6" id="KW-0687">Ribonucleoprotein</keyword>
<keyword evidence="10" id="KW-1185">Reference proteome</keyword>
<feature type="coiled-coil region" evidence="7">
    <location>
        <begin position="166"/>
        <end position="252"/>
    </location>
</feature>
<dbReference type="EMBL" id="KQ243770">
    <property type="protein sequence ID" value="KNC75217.1"/>
    <property type="molecule type" value="Genomic_DNA"/>
</dbReference>
<protein>
    <recommendedName>
        <fullName evidence="6">rRNA biogenesis protein RRP36</fullName>
    </recommendedName>
</protein>
<dbReference type="Proteomes" id="UP000054560">
    <property type="component" value="Unassembled WGS sequence"/>
</dbReference>
<evidence type="ECO:0000256" key="8">
    <source>
        <dbReference type="SAM" id="MobiDB-lite"/>
    </source>
</evidence>
<evidence type="ECO:0000256" key="3">
    <source>
        <dbReference type="ARBA" id="ARBA00022517"/>
    </source>
</evidence>
<dbReference type="eggNOG" id="KOG3190">
    <property type="taxonomic scope" value="Eukaryota"/>
</dbReference>
<keyword evidence="4 6" id="KW-0698">rRNA processing</keyword>
<evidence type="ECO:0000256" key="4">
    <source>
        <dbReference type="ARBA" id="ARBA00022552"/>
    </source>
</evidence>
<name>A0A0L0FEM5_9EUKA</name>
<feature type="region of interest" description="Disordered" evidence="8">
    <location>
        <begin position="1"/>
        <end position="24"/>
    </location>
</feature>
<evidence type="ECO:0000256" key="7">
    <source>
        <dbReference type="SAM" id="Coils"/>
    </source>
</evidence>
<evidence type="ECO:0000256" key="2">
    <source>
        <dbReference type="ARBA" id="ARBA00009418"/>
    </source>
</evidence>
<keyword evidence="5 6" id="KW-0539">Nucleus</keyword>
<sequence length="279" mass="32489">MANESQQTRYTYIDTVDSSDEPEEINLEEEAVERLRTELDSMPFVELQALRDRIGMQKFKVLYASVAKPSTSDNNIDEASSHTSKIVTNLGGKAKKNLTDELNSSTKRTSKNAPREMSSKTTVTRLRKVVEVKNTKSRDPRFDDLSGAYNSDLWQKAYGFLDEYRAEELKELQAQFKKEKDAAKREEIQLTISKIKQSDELKRREKAKQELKAKFRKAEEAAVAKGKNPFYLKKTEQKKLEMVAKFNQLKEKGELDRYLEKRKKKNTSKDHRYVPYNRR</sequence>
<keyword evidence="7" id="KW-0175">Coiled coil</keyword>
<feature type="compositionally biased region" description="Polar residues" evidence="8">
    <location>
        <begin position="1"/>
        <end position="10"/>
    </location>
</feature>
<reference evidence="9 10" key="1">
    <citation type="submission" date="2011-02" db="EMBL/GenBank/DDBJ databases">
        <title>The Genome Sequence of Sphaeroforma arctica JP610.</title>
        <authorList>
            <consortium name="The Broad Institute Genome Sequencing Platform"/>
            <person name="Russ C."/>
            <person name="Cuomo C."/>
            <person name="Young S.K."/>
            <person name="Zeng Q."/>
            <person name="Gargeya S."/>
            <person name="Alvarado L."/>
            <person name="Berlin A."/>
            <person name="Chapman S.B."/>
            <person name="Chen Z."/>
            <person name="Freedman E."/>
            <person name="Gellesch M."/>
            <person name="Goldberg J."/>
            <person name="Griggs A."/>
            <person name="Gujja S."/>
            <person name="Heilman E."/>
            <person name="Heiman D."/>
            <person name="Howarth C."/>
            <person name="Mehta T."/>
            <person name="Neiman D."/>
            <person name="Pearson M."/>
            <person name="Roberts A."/>
            <person name="Saif S."/>
            <person name="Shea T."/>
            <person name="Shenoy N."/>
            <person name="Sisk P."/>
            <person name="Stolte C."/>
            <person name="Sykes S."/>
            <person name="White J."/>
            <person name="Yandava C."/>
            <person name="Burger G."/>
            <person name="Gray M.W."/>
            <person name="Holland P.W.H."/>
            <person name="King N."/>
            <person name="Lang F.B.F."/>
            <person name="Roger A.J."/>
            <person name="Ruiz-Trillo I."/>
            <person name="Haas B."/>
            <person name="Nusbaum C."/>
            <person name="Birren B."/>
        </authorList>
    </citation>
    <scope>NUCLEOTIDE SEQUENCE [LARGE SCALE GENOMIC DNA]</scope>
    <source>
        <strain evidence="9 10">JP610</strain>
    </source>
</reference>
<organism evidence="9 10">
    <name type="scientific">Sphaeroforma arctica JP610</name>
    <dbReference type="NCBI Taxonomy" id="667725"/>
    <lineage>
        <taxon>Eukaryota</taxon>
        <taxon>Ichthyosporea</taxon>
        <taxon>Ichthyophonida</taxon>
        <taxon>Sphaeroforma</taxon>
    </lineage>
</organism>
<dbReference type="Pfam" id="PF06102">
    <property type="entry name" value="RRP36"/>
    <property type="match status" value="1"/>
</dbReference>
<dbReference type="GO" id="GO:0030686">
    <property type="term" value="C:90S preribosome"/>
    <property type="evidence" value="ECO:0007669"/>
    <property type="project" value="TreeGrafter"/>
</dbReference>
<evidence type="ECO:0000313" key="10">
    <source>
        <dbReference type="Proteomes" id="UP000054560"/>
    </source>
</evidence>
<accession>A0A0L0FEM5</accession>
<dbReference type="AlphaFoldDB" id="A0A0L0FEM5"/>
<dbReference type="InterPro" id="IPR009292">
    <property type="entry name" value="RRP36"/>
</dbReference>
<keyword evidence="3 6" id="KW-0690">Ribosome biogenesis</keyword>
<comment type="similarity">
    <text evidence="2 6">Belongs to the RRP36 family.</text>
</comment>
<comment type="subunit">
    <text evidence="6">Associates with 90S and pre-40S pre-ribosomal particles.</text>
</comment>
<dbReference type="GO" id="GO:0000462">
    <property type="term" value="P:maturation of SSU-rRNA from tricistronic rRNA transcript (SSU-rRNA, 5.8S rRNA, LSU-rRNA)"/>
    <property type="evidence" value="ECO:0007669"/>
    <property type="project" value="TreeGrafter"/>
</dbReference>
<dbReference type="OrthoDB" id="448446at2759"/>
<dbReference type="PANTHER" id="PTHR21738">
    <property type="entry name" value="RIBOSOMAL RNA PROCESSING PROTEIN 36 HOMOLOG"/>
    <property type="match status" value="1"/>
</dbReference>
<proteinExistence type="inferred from homology"/>
<feature type="region of interest" description="Disordered" evidence="8">
    <location>
        <begin position="97"/>
        <end position="122"/>
    </location>
</feature>